<comment type="caution">
    <text evidence="1">The sequence shown here is derived from an EMBL/GenBank/DDBJ whole genome shotgun (WGS) entry which is preliminary data.</text>
</comment>
<organism evidence="1 2">
    <name type="scientific">Leptospira sarikeiensis</name>
    <dbReference type="NCBI Taxonomy" id="2484943"/>
    <lineage>
        <taxon>Bacteria</taxon>
        <taxon>Pseudomonadati</taxon>
        <taxon>Spirochaetota</taxon>
        <taxon>Spirochaetia</taxon>
        <taxon>Leptospirales</taxon>
        <taxon>Leptospiraceae</taxon>
        <taxon>Leptospira</taxon>
    </lineage>
</organism>
<evidence type="ECO:0000313" key="1">
    <source>
        <dbReference type="EMBL" id="TGL58984.1"/>
    </source>
</evidence>
<dbReference type="AlphaFoldDB" id="A0A4R9K2B0"/>
<gene>
    <name evidence="1" type="ORF">EHQ64_16765</name>
</gene>
<dbReference type="OrthoDB" id="326817at2"/>
<dbReference type="EMBL" id="RQGF01000035">
    <property type="protein sequence ID" value="TGL58984.1"/>
    <property type="molecule type" value="Genomic_DNA"/>
</dbReference>
<dbReference type="Proteomes" id="UP000297762">
    <property type="component" value="Unassembled WGS sequence"/>
</dbReference>
<proteinExistence type="predicted"/>
<sequence length="175" mass="20800">MNFLDKLLKTIDLWVPDERQVMLDKGKDFEKYVISKFDKKYFTIVDWTRDHNINSSGRLVESNLNPDLKIRYNPTKDLFAVECKFRSNPVKSSKINDYVVNWSKPEQIKRYSDFMSRERIPVFIVIGLSGEPRSPEYMFCLPLTSAPYPEIFPSVLDKFERDPRKNFFWQNGILK</sequence>
<name>A0A4R9K2B0_9LEPT</name>
<keyword evidence="2" id="KW-1185">Reference proteome</keyword>
<protein>
    <submittedName>
        <fullName evidence="1">Uncharacterized protein</fullName>
    </submittedName>
</protein>
<reference evidence="1" key="1">
    <citation type="journal article" date="2019" name="PLoS Negl. Trop. Dis.">
        <title>Revisiting the worldwide diversity of Leptospira species in the environment.</title>
        <authorList>
            <person name="Vincent A.T."/>
            <person name="Schiettekatte O."/>
            <person name="Bourhy P."/>
            <person name="Veyrier F.J."/>
            <person name="Picardeau M."/>
        </authorList>
    </citation>
    <scope>NUCLEOTIDE SEQUENCE [LARGE SCALE GENOMIC DNA]</scope>
    <source>
        <strain evidence="1">201702455</strain>
    </source>
</reference>
<evidence type="ECO:0000313" key="2">
    <source>
        <dbReference type="Proteomes" id="UP000297762"/>
    </source>
</evidence>
<accession>A0A4R9K2B0</accession>